<sequence>MTSFTSNNKAPYTVLVEGNIGSGKTTFLNHFKQFQDVCLMTEPVENWRNLNGVNLLDLMYKNPDMWAMTFQNYVTLTMLKNHIKQTEKPVKLMERSIYSARYCFVEKMLSSGMIQPGMYHVLQEWYNFIYEHHKIQADLIVYLRTSPEVVYERMQERARSEESCVPYQYLKDLHELHENWLIHGHHYRPAQVLVLDANLDLDNINAEYQRSENSILRPIVIENTNQHSILASPKGNVGSGKTSLLNYLEKFEDVCVLKEDVEVWTNFHGFNLLDLKFKNPDYFNFPFQSIATLTRLRQHLKDTAKPIKVMERSLISARHCFVKAQRMLNLLHEGMYYVLEEWYDYIDEYHKIQCDLIIYIQTNPEIAFKRIKERGRKEEIQISLDYLKTIHKLHENVFVDDTERLPAEVVVIDGNVDESDLLEEYKKIEKRIFNLRIN</sequence>
<dbReference type="InterPro" id="IPR050566">
    <property type="entry name" value="Deoxyribonucleoside_kinase"/>
</dbReference>
<proteinExistence type="predicted"/>
<dbReference type="FunFam" id="3.40.50.300:FF:001571">
    <property type="entry name" value="Deoxynucleoside kinase"/>
    <property type="match status" value="1"/>
</dbReference>
<organism evidence="2 3">
    <name type="scientific">Chironomus riparius</name>
    <dbReference type="NCBI Taxonomy" id="315576"/>
    <lineage>
        <taxon>Eukaryota</taxon>
        <taxon>Metazoa</taxon>
        <taxon>Ecdysozoa</taxon>
        <taxon>Arthropoda</taxon>
        <taxon>Hexapoda</taxon>
        <taxon>Insecta</taxon>
        <taxon>Pterygota</taxon>
        <taxon>Neoptera</taxon>
        <taxon>Endopterygota</taxon>
        <taxon>Diptera</taxon>
        <taxon>Nematocera</taxon>
        <taxon>Chironomoidea</taxon>
        <taxon>Chironomidae</taxon>
        <taxon>Chironominae</taxon>
        <taxon>Chironomus</taxon>
    </lineage>
</organism>
<feature type="domain" description="Deoxynucleoside kinase" evidence="1">
    <location>
        <begin position="235"/>
        <end position="429"/>
    </location>
</feature>
<keyword evidence="3" id="KW-1185">Reference proteome</keyword>
<evidence type="ECO:0000313" key="2">
    <source>
        <dbReference type="EMBL" id="CAH1722534.1"/>
    </source>
</evidence>
<name>A0A9P0IYI8_9DIPT</name>
<evidence type="ECO:0000313" key="3">
    <source>
        <dbReference type="Proteomes" id="UP001153620"/>
    </source>
</evidence>
<dbReference type="PANTHER" id="PTHR10513">
    <property type="entry name" value="DEOXYNUCLEOSIDE KINASE"/>
    <property type="match status" value="1"/>
</dbReference>
<dbReference type="GO" id="GO:0019136">
    <property type="term" value="F:deoxynucleoside kinase activity"/>
    <property type="evidence" value="ECO:0007669"/>
    <property type="project" value="TreeGrafter"/>
</dbReference>
<dbReference type="CDD" id="cd01673">
    <property type="entry name" value="dNK"/>
    <property type="match status" value="1"/>
</dbReference>
<reference evidence="2" key="2">
    <citation type="submission" date="2022-10" db="EMBL/GenBank/DDBJ databases">
        <authorList>
            <consortium name="ENA_rothamsted_submissions"/>
            <consortium name="culmorum"/>
            <person name="King R."/>
        </authorList>
    </citation>
    <scope>NUCLEOTIDE SEQUENCE</scope>
</reference>
<dbReference type="Proteomes" id="UP001153620">
    <property type="component" value="Chromosome 2"/>
</dbReference>
<dbReference type="InterPro" id="IPR031314">
    <property type="entry name" value="DNK_dom"/>
</dbReference>
<dbReference type="InterPro" id="IPR027417">
    <property type="entry name" value="P-loop_NTPase"/>
</dbReference>
<evidence type="ECO:0000259" key="1">
    <source>
        <dbReference type="Pfam" id="PF01712"/>
    </source>
</evidence>
<dbReference type="PANTHER" id="PTHR10513:SF24">
    <property type="entry name" value="THYMIDINE KINASE 2, MITOCHONDRIAL"/>
    <property type="match status" value="1"/>
</dbReference>
<protein>
    <recommendedName>
        <fullName evidence="1">Deoxynucleoside kinase domain-containing protein</fullName>
    </recommendedName>
</protein>
<dbReference type="AlphaFoldDB" id="A0A9P0IYI8"/>
<dbReference type="SUPFAM" id="SSF52540">
    <property type="entry name" value="P-loop containing nucleoside triphosphate hydrolases"/>
    <property type="match status" value="2"/>
</dbReference>
<gene>
    <name evidence="2" type="ORF">CHIRRI_LOCUS8460</name>
</gene>
<dbReference type="EMBL" id="OU895878">
    <property type="protein sequence ID" value="CAH1722534.1"/>
    <property type="molecule type" value="Genomic_DNA"/>
</dbReference>
<dbReference type="GO" id="GO:0005739">
    <property type="term" value="C:mitochondrion"/>
    <property type="evidence" value="ECO:0007669"/>
    <property type="project" value="TreeGrafter"/>
</dbReference>
<reference evidence="2" key="1">
    <citation type="submission" date="2022-01" db="EMBL/GenBank/DDBJ databases">
        <authorList>
            <person name="King R."/>
        </authorList>
    </citation>
    <scope>NUCLEOTIDE SEQUENCE</scope>
</reference>
<dbReference type="Gene3D" id="3.40.50.300">
    <property type="entry name" value="P-loop containing nucleotide triphosphate hydrolases"/>
    <property type="match status" value="2"/>
</dbReference>
<dbReference type="Pfam" id="PF01712">
    <property type="entry name" value="dNK"/>
    <property type="match status" value="2"/>
</dbReference>
<accession>A0A9P0IYI8</accession>
<feature type="domain" description="Deoxynucleoside kinase" evidence="1">
    <location>
        <begin position="15"/>
        <end position="209"/>
    </location>
</feature>